<dbReference type="GO" id="GO:0016740">
    <property type="term" value="F:transferase activity"/>
    <property type="evidence" value="ECO:0007669"/>
    <property type="project" value="UniProtKB-KW"/>
</dbReference>
<proteinExistence type="inferred from homology"/>
<comment type="caution">
    <text evidence="6">The sequence shown here is derived from an EMBL/GenBank/DDBJ whole genome shotgun (WGS) entry which is preliminary data.</text>
</comment>
<dbReference type="GO" id="GO:0006629">
    <property type="term" value="P:lipid metabolic process"/>
    <property type="evidence" value="ECO:0007669"/>
    <property type="project" value="UniProtKB-KW"/>
</dbReference>
<feature type="domain" description="LRAT" evidence="5">
    <location>
        <begin position="25"/>
        <end position="130"/>
    </location>
</feature>
<dbReference type="PANTHER" id="PTHR13943">
    <property type="entry name" value="HRAS-LIKE SUPPRESSOR - RELATED"/>
    <property type="match status" value="1"/>
</dbReference>
<keyword evidence="4" id="KW-0443">Lipid metabolism</keyword>
<feature type="non-terminal residue" evidence="6">
    <location>
        <position position="1"/>
    </location>
</feature>
<evidence type="ECO:0000313" key="6">
    <source>
        <dbReference type="EMBL" id="KAK7487186.1"/>
    </source>
</evidence>
<evidence type="ECO:0000259" key="5">
    <source>
        <dbReference type="PROSITE" id="PS51934"/>
    </source>
</evidence>
<keyword evidence="2" id="KW-0808">Transferase</keyword>
<reference evidence="6 7" key="1">
    <citation type="journal article" date="2023" name="Sci. Data">
        <title>Genome assembly of the Korean intertidal mud-creeper Batillaria attramentaria.</title>
        <authorList>
            <person name="Patra A.K."/>
            <person name="Ho P.T."/>
            <person name="Jun S."/>
            <person name="Lee S.J."/>
            <person name="Kim Y."/>
            <person name="Won Y.J."/>
        </authorList>
    </citation>
    <scope>NUCLEOTIDE SEQUENCE [LARGE SCALE GENOMIC DNA]</scope>
    <source>
        <strain evidence="6">Wonlab-2016</strain>
    </source>
</reference>
<dbReference type="GO" id="GO:0016787">
    <property type="term" value="F:hydrolase activity"/>
    <property type="evidence" value="ECO:0007669"/>
    <property type="project" value="UniProtKB-KW"/>
</dbReference>
<dbReference type="InterPro" id="IPR007053">
    <property type="entry name" value="LRAT_dom"/>
</dbReference>
<keyword evidence="7" id="KW-1185">Reference proteome</keyword>
<dbReference type="InterPro" id="IPR051496">
    <property type="entry name" value="H-rev107_PLA/AT"/>
</dbReference>
<evidence type="ECO:0000256" key="2">
    <source>
        <dbReference type="ARBA" id="ARBA00022679"/>
    </source>
</evidence>
<dbReference type="Gene3D" id="3.90.1720.10">
    <property type="entry name" value="endopeptidase domain like (from Nostoc punctiforme)"/>
    <property type="match status" value="1"/>
</dbReference>
<sequence>TMACQEHNKEVLRRARKGDIIVIQRRLAGRHLYSHFAIYAGDGEVRHKTSDKDHILDKAVIKGDDFWTVVGDDRAEIENMLDKWLKPYPAEVVLARATRDSSDERRYNVLTNNCEHFVTSCRYGYAYSEQAEPVLNRVKIILEKCQLSEKERDCLMAISVSLYFPMKSASDQGSQTLYYESSNLNNGTDTSNSCGQGNARANITNCGGQGNATASITNCGGQGDAGAGSGGILFPSGWPPMWF</sequence>
<evidence type="ECO:0000256" key="1">
    <source>
        <dbReference type="ARBA" id="ARBA00007824"/>
    </source>
</evidence>
<evidence type="ECO:0000256" key="4">
    <source>
        <dbReference type="ARBA" id="ARBA00023098"/>
    </source>
</evidence>
<dbReference type="EMBL" id="JACVVK020000168">
    <property type="protein sequence ID" value="KAK7487186.1"/>
    <property type="molecule type" value="Genomic_DNA"/>
</dbReference>
<organism evidence="6 7">
    <name type="scientific">Batillaria attramentaria</name>
    <dbReference type="NCBI Taxonomy" id="370345"/>
    <lineage>
        <taxon>Eukaryota</taxon>
        <taxon>Metazoa</taxon>
        <taxon>Spiralia</taxon>
        <taxon>Lophotrochozoa</taxon>
        <taxon>Mollusca</taxon>
        <taxon>Gastropoda</taxon>
        <taxon>Caenogastropoda</taxon>
        <taxon>Sorbeoconcha</taxon>
        <taxon>Cerithioidea</taxon>
        <taxon>Batillariidae</taxon>
        <taxon>Batillaria</taxon>
    </lineage>
</organism>
<dbReference type="PROSITE" id="PS51934">
    <property type="entry name" value="LRAT"/>
    <property type="match status" value="1"/>
</dbReference>
<gene>
    <name evidence="6" type="ORF">BaRGS_00021538</name>
</gene>
<accession>A0ABD0KJC6</accession>
<keyword evidence="3" id="KW-0378">Hydrolase</keyword>
<dbReference type="PANTHER" id="PTHR13943:SF77">
    <property type="entry name" value="LRAT DOMAIN-CONTAINING PROTEIN"/>
    <property type="match status" value="1"/>
</dbReference>
<name>A0ABD0KJC6_9CAEN</name>
<evidence type="ECO:0000313" key="7">
    <source>
        <dbReference type="Proteomes" id="UP001519460"/>
    </source>
</evidence>
<dbReference type="Proteomes" id="UP001519460">
    <property type="component" value="Unassembled WGS sequence"/>
</dbReference>
<comment type="similarity">
    <text evidence="1">Belongs to the H-rev107 family.</text>
</comment>
<evidence type="ECO:0000256" key="3">
    <source>
        <dbReference type="ARBA" id="ARBA00022801"/>
    </source>
</evidence>
<dbReference type="AlphaFoldDB" id="A0ABD0KJC6"/>
<dbReference type="Pfam" id="PF04970">
    <property type="entry name" value="LRAT"/>
    <property type="match status" value="1"/>
</dbReference>
<protein>
    <recommendedName>
        <fullName evidence="5">LRAT domain-containing protein</fullName>
    </recommendedName>
</protein>